<dbReference type="Proteomes" id="UP001352852">
    <property type="component" value="Unassembled WGS sequence"/>
</dbReference>
<gene>
    <name evidence="2" type="ORF">CHARACLAT_017546</name>
</gene>
<evidence type="ECO:0000313" key="2">
    <source>
        <dbReference type="EMBL" id="MED6290837.1"/>
    </source>
</evidence>
<organism evidence="2 3">
    <name type="scientific">Characodon lateralis</name>
    <dbReference type="NCBI Taxonomy" id="208331"/>
    <lineage>
        <taxon>Eukaryota</taxon>
        <taxon>Metazoa</taxon>
        <taxon>Chordata</taxon>
        <taxon>Craniata</taxon>
        <taxon>Vertebrata</taxon>
        <taxon>Euteleostomi</taxon>
        <taxon>Actinopterygii</taxon>
        <taxon>Neopterygii</taxon>
        <taxon>Teleostei</taxon>
        <taxon>Neoteleostei</taxon>
        <taxon>Acanthomorphata</taxon>
        <taxon>Ovalentaria</taxon>
        <taxon>Atherinomorphae</taxon>
        <taxon>Cyprinodontiformes</taxon>
        <taxon>Goodeidae</taxon>
        <taxon>Characodon</taxon>
    </lineage>
</organism>
<sequence length="241" mass="26165">MVLDQKRVACPDRIHRMFNWVVKVVPQPAEAPGPVEASRTTAAEPVRNKEVQNAFVKNTEEASEDGQTNSGVIGWLSNGFVSALPQPPGSPVLKRSNSDFRSGEDGDRTGVIGWVTQGLTKVLPQPDEKYKEATETKNTNEEHTEVFDVATMPDYDPLPHVPVVEVVSEEEGSEVESLTPQFPPKVVNWIKQIIPQPVILPSGGVPTEPPPKASRSSLDKVLSPPESLSRISLDTESTASG</sequence>
<evidence type="ECO:0000256" key="1">
    <source>
        <dbReference type="SAM" id="MobiDB-lite"/>
    </source>
</evidence>
<feature type="region of interest" description="Disordered" evidence="1">
    <location>
        <begin position="86"/>
        <end position="109"/>
    </location>
</feature>
<name>A0ABU7EUF7_9TELE</name>
<keyword evidence="3" id="KW-1185">Reference proteome</keyword>
<accession>A0ABU7EUF7</accession>
<feature type="compositionally biased region" description="Polar residues" evidence="1">
    <location>
        <begin position="229"/>
        <end position="241"/>
    </location>
</feature>
<feature type="region of interest" description="Disordered" evidence="1">
    <location>
        <begin position="198"/>
        <end position="241"/>
    </location>
</feature>
<reference evidence="2 3" key="1">
    <citation type="submission" date="2021-06" db="EMBL/GenBank/DDBJ databases">
        <authorList>
            <person name="Palmer J.M."/>
        </authorList>
    </citation>
    <scope>NUCLEOTIDE SEQUENCE [LARGE SCALE GENOMIC DNA]</scope>
    <source>
        <strain evidence="2 3">CL_MEX2019</strain>
        <tissue evidence="2">Muscle</tissue>
    </source>
</reference>
<feature type="compositionally biased region" description="Basic and acidic residues" evidence="1">
    <location>
        <begin position="96"/>
        <end position="108"/>
    </location>
</feature>
<protein>
    <submittedName>
        <fullName evidence="2">Uncharacterized protein</fullName>
    </submittedName>
</protein>
<dbReference type="EMBL" id="JAHUTJ010067059">
    <property type="protein sequence ID" value="MED6290837.1"/>
    <property type="molecule type" value="Genomic_DNA"/>
</dbReference>
<proteinExistence type="predicted"/>
<comment type="caution">
    <text evidence="2">The sequence shown here is derived from an EMBL/GenBank/DDBJ whole genome shotgun (WGS) entry which is preliminary data.</text>
</comment>
<evidence type="ECO:0000313" key="3">
    <source>
        <dbReference type="Proteomes" id="UP001352852"/>
    </source>
</evidence>